<dbReference type="Gene3D" id="3.40.50.720">
    <property type="entry name" value="NAD(P)-binding Rossmann-like Domain"/>
    <property type="match status" value="1"/>
</dbReference>
<dbReference type="InterPro" id="IPR001381">
    <property type="entry name" value="DHquinase_I"/>
</dbReference>
<dbReference type="SUPFAM" id="SSF51735">
    <property type="entry name" value="NAD(P)-binding Rossmann-fold domains"/>
    <property type="match status" value="1"/>
</dbReference>
<dbReference type="SUPFAM" id="SSF53223">
    <property type="entry name" value="Aminoacid dehydrogenase-like, N-terminal domain"/>
    <property type="match status" value="1"/>
</dbReference>
<dbReference type="Pfam" id="PF01487">
    <property type="entry name" value="DHquinase_I"/>
    <property type="match status" value="1"/>
</dbReference>
<dbReference type="InterPro" id="IPR046346">
    <property type="entry name" value="Aminoacid_DH-like_N_sf"/>
</dbReference>
<dbReference type="SUPFAM" id="SSF51569">
    <property type="entry name" value="Aldolase"/>
    <property type="match status" value="1"/>
</dbReference>
<feature type="region of interest" description="Disordered" evidence="3">
    <location>
        <begin position="241"/>
        <end position="265"/>
    </location>
</feature>
<protein>
    <submittedName>
        <fullName evidence="7">Shikimate kinase</fullName>
    </submittedName>
</protein>
<dbReference type="Pfam" id="PF01202">
    <property type="entry name" value="SKI"/>
    <property type="match status" value="1"/>
</dbReference>
<dbReference type="GO" id="GO:0009423">
    <property type="term" value="P:chorismate biosynthetic process"/>
    <property type="evidence" value="ECO:0007669"/>
    <property type="project" value="TreeGrafter"/>
</dbReference>
<dbReference type="InterPro" id="IPR036291">
    <property type="entry name" value="NAD(P)-bd_dom_sf"/>
</dbReference>
<evidence type="ECO:0000256" key="2">
    <source>
        <dbReference type="ARBA" id="ARBA00009349"/>
    </source>
</evidence>
<dbReference type="Gene3D" id="3.20.20.70">
    <property type="entry name" value="Aldolase class I"/>
    <property type="match status" value="1"/>
</dbReference>
<evidence type="ECO:0000256" key="1">
    <source>
        <dbReference type="ARBA" id="ARBA00006477"/>
    </source>
</evidence>
<gene>
    <name evidence="7" type="ORF">GTA08_BOTSDO05773</name>
</gene>
<reference evidence="7" key="1">
    <citation type="submission" date="2020-04" db="EMBL/GenBank/DDBJ databases">
        <title>Genome Assembly and Annotation of Botryosphaeria dothidea sdau 11-99, a Latent Pathogen of Apple Fruit Ring Rot in China.</title>
        <authorList>
            <person name="Yu C."/>
            <person name="Diao Y."/>
            <person name="Lu Q."/>
            <person name="Zhao J."/>
            <person name="Cui S."/>
            <person name="Peng C."/>
            <person name="He B."/>
            <person name="Liu H."/>
        </authorList>
    </citation>
    <scope>NUCLEOTIDE SEQUENCE [LARGE SCALE GENOMIC DNA]</scope>
    <source>
        <strain evidence="7">Sdau11-99</strain>
    </source>
</reference>
<feature type="region of interest" description="Disordered" evidence="3">
    <location>
        <begin position="26"/>
        <end position="71"/>
    </location>
</feature>
<comment type="caution">
    <text evidence="7">The sequence shown here is derived from an EMBL/GenBank/DDBJ whole genome shotgun (WGS) entry which is preliminary data.</text>
</comment>
<feature type="domain" description="SDH C-terminal" evidence="6">
    <location>
        <begin position="850"/>
        <end position="876"/>
    </location>
</feature>
<dbReference type="GO" id="GO:0004764">
    <property type="term" value="F:shikimate 3-dehydrogenase (NADP+) activity"/>
    <property type="evidence" value="ECO:0007669"/>
    <property type="project" value="InterPro"/>
</dbReference>
<dbReference type="GO" id="GO:0003855">
    <property type="term" value="F:3-dehydroquinate dehydratase activity"/>
    <property type="evidence" value="ECO:0007669"/>
    <property type="project" value="InterPro"/>
</dbReference>
<feature type="compositionally biased region" description="Polar residues" evidence="3">
    <location>
        <begin position="249"/>
        <end position="265"/>
    </location>
</feature>
<comment type="similarity">
    <text evidence="1">In the 2nd section; belongs to the type-I 3-dehydroquinase family.</text>
</comment>
<dbReference type="GO" id="GO:0016301">
    <property type="term" value="F:kinase activity"/>
    <property type="evidence" value="ECO:0007669"/>
    <property type="project" value="UniProtKB-KW"/>
</dbReference>
<accession>A0A8H4N189</accession>
<dbReference type="InterPro" id="IPR031322">
    <property type="entry name" value="Shikimate/glucono_kinase"/>
</dbReference>
<evidence type="ECO:0000256" key="3">
    <source>
        <dbReference type="SAM" id="MobiDB-lite"/>
    </source>
</evidence>
<dbReference type="PANTHER" id="PTHR21090">
    <property type="entry name" value="AROM/DEHYDROQUINATE SYNTHASE"/>
    <property type="match status" value="1"/>
</dbReference>
<dbReference type="Pfam" id="PF08501">
    <property type="entry name" value="Shikimate_dh_N"/>
    <property type="match status" value="1"/>
</dbReference>
<dbReference type="InterPro" id="IPR041121">
    <property type="entry name" value="SDH_C"/>
</dbReference>
<keyword evidence="8" id="KW-1185">Reference proteome</keyword>
<evidence type="ECO:0000313" key="7">
    <source>
        <dbReference type="EMBL" id="KAF4307074.1"/>
    </source>
</evidence>
<feature type="domain" description="Quinate/shikimate 5-dehydrogenase/glutamyl-tRNA reductase" evidence="4">
    <location>
        <begin position="700"/>
        <end position="744"/>
    </location>
</feature>
<dbReference type="FunFam" id="3.40.50.720:FF:000386">
    <property type="entry name" value="Quinate repressor protein"/>
    <property type="match status" value="1"/>
</dbReference>
<evidence type="ECO:0000313" key="8">
    <source>
        <dbReference type="Proteomes" id="UP000572817"/>
    </source>
</evidence>
<dbReference type="InterPro" id="IPR013708">
    <property type="entry name" value="Shikimate_DH-bd_N"/>
</dbReference>
<keyword evidence="7" id="KW-0418">Kinase</keyword>
<dbReference type="GO" id="GO:0003866">
    <property type="term" value="F:3-phosphoshikimate 1-carboxyvinyltransferase activity"/>
    <property type="evidence" value="ECO:0007669"/>
    <property type="project" value="TreeGrafter"/>
</dbReference>
<evidence type="ECO:0000259" key="6">
    <source>
        <dbReference type="Pfam" id="PF18317"/>
    </source>
</evidence>
<organism evidence="7 8">
    <name type="scientific">Botryosphaeria dothidea</name>
    <dbReference type="NCBI Taxonomy" id="55169"/>
    <lineage>
        <taxon>Eukaryota</taxon>
        <taxon>Fungi</taxon>
        <taxon>Dikarya</taxon>
        <taxon>Ascomycota</taxon>
        <taxon>Pezizomycotina</taxon>
        <taxon>Dothideomycetes</taxon>
        <taxon>Dothideomycetes incertae sedis</taxon>
        <taxon>Botryosphaeriales</taxon>
        <taxon>Botryosphaeriaceae</taxon>
        <taxon>Botryosphaeria</taxon>
    </lineage>
</organism>
<name>A0A8H4N189_9PEZI</name>
<dbReference type="InterPro" id="IPR013785">
    <property type="entry name" value="Aldolase_TIM"/>
</dbReference>
<dbReference type="Proteomes" id="UP000572817">
    <property type="component" value="Unassembled WGS sequence"/>
</dbReference>
<sequence>MMAYATAGVKRPYSAMAAEGPIAAAPRQHYSPPYADSARDHSYSFDRYESPRSRPGSVPPTPVSAQPLASTPRLFSPDASIVLIGVRGTGKSTLAVIASAAIQRRVVDIEHTFQEVTGQCSSSYRKTHGPVAHSQRQLDVLRSVLTNYDKDCILVCGTSSIERGAQLLLQDYSRTHPVIHVVRDPKSIKDYLKVWDEQKVENLLRASSSILRACSNYEFYNYTEKQQIPHSAAVENNMHDDVLRASPNGGRSSQEPASGQRSPGSFLTLKRTQRHFLKFVTLITARGTLQSLESAYPLSHVSTEARCYTYAVSVPLPAILYGSLDMEELEVGADAFEIKVDDRDALAYPAAPTRLDQISQAFSTVRRTTVVPMIYHVVKAGYRNSAELTDDDYFNLVRHGLRFAPEFATVHLEADEHLVSQIVQVKGATKVIGDFHADSSISWNDDRWTQMYEKGRRVGCDLIRFTRTAGSFEDAFAVNQMRNRVASLDGPQIPLLSFDVGDRGRTSACFNKTLTSVTHPALQDFIKENELSSPIDPAVTAVQATRSLYASFVYDPMRIYVIGAKVNYSLSPAMHSAGYRALGLPHTYSIHQTPSLNNVHAILSDPSFGGSSVGQPYKIEIIALTHSLSRHARAIGAVNTLIPVRNLEPDGSIPEDIDIVRERSQVGPVKALYGENTDWIGIRACIKRGLSPANAVGPRTTALVVGAGGMARASVYALLQLGVRNIFIHNRTTANAEKLVAHFTRILSGSGSASPPLFSTRENTPAPRFTILKLLEDAWPEPFRQPTIIVSGIPTNAVGNSPAPNFTLPPQWFRSPTGGVVVELAYRNLSSPLLRQIREESHRGWVAMDGLDLLPEQGFAQFELFTGRRAPRRIMRIEVLKAYRDENGETDATVKARLEAINDQVP</sequence>
<feature type="compositionally biased region" description="Basic and acidic residues" evidence="3">
    <location>
        <begin position="37"/>
        <end position="52"/>
    </location>
</feature>
<dbReference type="AlphaFoldDB" id="A0A8H4N189"/>
<dbReference type="CDD" id="cd01065">
    <property type="entry name" value="NAD_bind_Shikimate_DH"/>
    <property type="match status" value="1"/>
</dbReference>
<dbReference type="Pfam" id="PF18317">
    <property type="entry name" value="SDH_C"/>
    <property type="match status" value="1"/>
</dbReference>
<evidence type="ECO:0000259" key="4">
    <source>
        <dbReference type="Pfam" id="PF01488"/>
    </source>
</evidence>
<dbReference type="Gene3D" id="3.40.50.10860">
    <property type="entry name" value="Leucine Dehydrogenase, chain A, domain 1"/>
    <property type="match status" value="1"/>
</dbReference>
<dbReference type="Pfam" id="PF01488">
    <property type="entry name" value="Shikimate_DH"/>
    <property type="match status" value="1"/>
</dbReference>
<dbReference type="OrthoDB" id="4415835at2759"/>
<comment type="similarity">
    <text evidence="2">In the N-terminal section; belongs to the shikimate kinase family.</text>
</comment>
<keyword evidence="7" id="KW-0808">Transferase</keyword>
<dbReference type="PANTHER" id="PTHR21090:SF27">
    <property type="entry name" value="QUINATE REPRESSOR PROTEIN"/>
    <property type="match status" value="1"/>
</dbReference>
<proteinExistence type="inferred from homology"/>
<dbReference type="InterPro" id="IPR006151">
    <property type="entry name" value="Shikm_DH/Glu-tRNA_Rdtase"/>
</dbReference>
<dbReference type="Gene3D" id="3.40.50.300">
    <property type="entry name" value="P-loop containing nucleotide triphosphate hydrolases"/>
    <property type="match status" value="1"/>
</dbReference>
<feature type="domain" description="Shikimate dehydrogenase substrate binding N-terminal" evidence="5">
    <location>
        <begin position="561"/>
        <end position="641"/>
    </location>
</feature>
<dbReference type="InterPro" id="IPR027417">
    <property type="entry name" value="P-loop_NTPase"/>
</dbReference>
<dbReference type="SUPFAM" id="SSF52540">
    <property type="entry name" value="P-loop containing nucleoside triphosphate hydrolases"/>
    <property type="match status" value="1"/>
</dbReference>
<evidence type="ECO:0000259" key="5">
    <source>
        <dbReference type="Pfam" id="PF08501"/>
    </source>
</evidence>
<dbReference type="EMBL" id="WWBZ02000033">
    <property type="protein sequence ID" value="KAF4307074.1"/>
    <property type="molecule type" value="Genomic_DNA"/>
</dbReference>